<evidence type="ECO:0000313" key="17">
    <source>
        <dbReference type="EMBL" id="MBC8600708.1"/>
    </source>
</evidence>
<protein>
    <recommendedName>
        <fullName evidence="15 16">Type III pantothenate kinase</fullName>
        <ecNumber evidence="6 16">2.7.1.33</ecNumber>
    </recommendedName>
    <alternativeName>
        <fullName evidence="16">PanK-III</fullName>
    </alternativeName>
    <alternativeName>
        <fullName evidence="16">Pantothenic acid kinase</fullName>
    </alternativeName>
</protein>
<comment type="caution">
    <text evidence="18">The sequence shown here is derived from an EMBL/GenBank/DDBJ whole genome shotgun (WGS) entry which is preliminary data.</text>
</comment>
<evidence type="ECO:0000256" key="7">
    <source>
        <dbReference type="ARBA" id="ARBA00022490"/>
    </source>
</evidence>
<dbReference type="PANTHER" id="PTHR34265:SF1">
    <property type="entry name" value="TYPE III PANTOTHENATE KINASE"/>
    <property type="match status" value="1"/>
</dbReference>
<evidence type="ECO:0000256" key="2">
    <source>
        <dbReference type="ARBA" id="ARBA00001958"/>
    </source>
</evidence>
<keyword evidence="10 16" id="KW-0418">Kinase</keyword>
<evidence type="ECO:0000256" key="13">
    <source>
        <dbReference type="ARBA" id="ARBA00022993"/>
    </source>
</evidence>
<keyword evidence="11 16" id="KW-0067">ATP-binding</keyword>
<sequence length="259" mass="28904">MSVISSFLCFFAEKFRHVNLIIEQGNTSSKVAVYNGKRMEASFVFKKFDVEVISGIFKKYPLTKGIFSTVIDKDDELVAYLETNLRNFVFLDETVPLPITVQYKTPKTLGRDRLAAAVGANYLQPGKDLLVIDAGTAITYELVDASGAYLGGNISPGMTTRFKALNQFTKKLPLVVEQEEIPLVGTDTETAIQAGVVNGIVCEMDGYIEKLRLKYPNLLVFLTGGHSFYFERRLKNSIFADINLVLTGLNRILEYNVED</sequence>
<evidence type="ECO:0000313" key="20">
    <source>
        <dbReference type="Proteomes" id="UP000629596"/>
    </source>
</evidence>
<feature type="binding site" evidence="16">
    <location>
        <position position="103"/>
    </location>
    <ligand>
        <name>substrate</name>
    </ligand>
</feature>
<comment type="cofactor">
    <cofactor evidence="16">
        <name>NH4(+)</name>
        <dbReference type="ChEBI" id="CHEBI:28938"/>
    </cofactor>
    <cofactor evidence="16">
        <name>K(+)</name>
        <dbReference type="ChEBI" id="CHEBI:29103"/>
    </cofactor>
    <text evidence="16">A monovalent cation. Ammonium or potassium.</text>
</comment>
<organism evidence="18 19">
    <name type="scientific">Parabacteroides acidifaciens</name>
    <dbReference type="NCBI Taxonomy" id="2290935"/>
    <lineage>
        <taxon>Bacteria</taxon>
        <taxon>Pseudomonadati</taxon>
        <taxon>Bacteroidota</taxon>
        <taxon>Bacteroidia</taxon>
        <taxon>Bacteroidales</taxon>
        <taxon>Tannerellaceae</taxon>
        <taxon>Parabacteroides</taxon>
    </lineage>
</organism>
<keyword evidence="8 16" id="KW-0808">Transferase</keyword>
<dbReference type="AlphaFoldDB" id="A0A3D8HI84"/>
<keyword evidence="13 16" id="KW-0173">Coenzyme A biosynthesis</keyword>
<evidence type="ECO:0000256" key="9">
    <source>
        <dbReference type="ARBA" id="ARBA00022741"/>
    </source>
</evidence>
<accession>A0A3D8HI84</accession>
<evidence type="ECO:0000256" key="6">
    <source>
        <dbReference type="ARBA" id="ARBA00012102"/>
    </source>
</evidence>
<dbReference type="GO" id="GO:0005737">
    <property type="term" value="C:cytoplasm"/>
    <property type="evidence" value="ECO:0007669"/>
    <property type="project" value="UniProtKB-SubCell"/>
</dbReference>
<dbReference type="Gene3D" id="3.30.420.40">
    <property type="match status" value="1"/>
</dbReference>
<evidence type="ECO:0000256" key="4">
    <source>
        <dbReference type="ARBA" id="ARBA00005225"/>
    </source>
</evidence>
<dbReference type="Proteomes" id="UP000629596">
    <property type="component" value="Unassembled WGS sequence"/>
</dbReference>
<dbReference type="Proteomes" id="UP000256321">
    <property type="component" value="Unassembled WGS sequence"/>
</dbReference>
<reference evidence="17 20" key="2">
    <citation type="submission" date="2020-08" db="EMBL/GenBank/DDBJ databases">
        <title>Genome public.</title>
        <authorList>
            <person name="Liu C."/>
            <person name="Sun Q."/>
        </authorList>
    </citation>
    <scope>NUCLEOTIDE SEQUENCE [LARGE SCALE GENOMIC DNA]</scope>
    <source>
        <strain evidence="17 20">426_9</strain>
    </source>
</reference>
<evidence type="ECO:0000256" key="16">
    <source>
        <dbReference type="HAMAP-Rule" id="MF_01274"/>
    </source>
</evidence>
<dbReference type="HAMAP" id="MF_01274">
    <property type="entry name" value="Pantothen_kinase_3"/>
    <property type="match status" value="1"/>
</dbReference>
<dbReference type="PANTHER" id="PTHR34265">
    <property type="entry name" value="TYPE III PANTOTHENATE KINASE"/>
    <property type="match status" value="1"/>
</dbReference>
<feature type="binding site" evidence="16">
    <location>
        <begin position="23"/>
        <end position="30"/>
    </location>
    <ligand>
        <name>ATP</name>
        <dbReference type="ChEBI" id="CHEBI:30616"/>
    </ligand>
</feature>
<proteinExistence type="inferred from homology"/>
<evidence type="ECO:0000256" key="14">
    <source>
        <dbReference type="ARBA" id="ARBA00038036"/>
    </source>
</evidence>
<evidence type="ECO:0000256" key="10">
    <source>
        <dbReference type="ARBA" id="ARBA00022777"/>
    </source>
</evidence>
<comment type="pathway">
    <text evidence="4 16">Cofactor biosynthesis; coenzyme A biosynthesis; CoA from (R)-pantothenate: step 1/5.</text>
</comment>
<dbReference type="InterPro" id="IPR043129">
    <property type="entry name" value="ATPase_NBD"/>
</dbReference>
<feature type="binding site" evidence="16">
    <location>
        <begin position="110"/>
        <end position="113"/>
    </location>
    <ligand>
        <name>substrate</name>
    </ligand>
</feature>
<dbReference type="Pfam" id="PF03309">
    <property type="entry name" value="Pan_kinase"/>
    <property type="match status" value="1"/>
</dbReference>
<name>A0A3D8HI84_9BACT</name>
<evidence type="ECO:0000256" key="3">
    <source>
        <dbReference type="ARBA" id="ARBA00004496"/>
    </source>
</evidence>
<feature type="binding site" evidence="16">
    <location>
        <position position="136"/>
    </location>
    <ligand>
        <name>ATP</name>
        <dbReference type="ChEBI" id="CHEBI:30616"/>
    </ligand>
</feature>
<evidence type="ECO:0000313" key="19">
    <source>
        <dbReference type="Proteomes" id="UP000256321"/>
    </source>
</evidence>
<keyword evidence="12 16" id="KW-0630">Potassium</keyword>
<feature type="binding site" evidence="16">
    <location>
        <position position="133"/>
    </location>
    <ligand>
        <name>K(+)</name>
        <dbReference type="ChEBI" id="CHEBI:29103"/>
    </ligand>
</feature>
<dbReference type="GO" id="GO:0005524">
    <property type="term" value="F:ATP binding"/>
    <property type="evidence" value="ECO:0007669"/>
    <property type="project" value="UniProtKB-UniRule"/>
</dbReference>
<keyword evidence="9 16" id="KW-0547">Nucleotide-binding</keyword>
<evidence type="ECO:0000256" key="1">
    <source>
        <dbReference type="ARBA" id="ARBA00001206"/>
    </source>
</evidence>
<evidence type="ECO:0000256" key="8">
    <source>
        <dbReference type="ARBA" id="ARBA00022679"/>
    </source>
</evidence>
<comment type="function">
    <text evidence="16">Catalyzes the phosphorylation of pantothenate (Pan), the first step in CoA biosynthesis.</text>
</comment>
<keyword evidence="20" id="KW-1185">Reference proteome</keyword>
<dbReference type="CDD" id="cd24015">
    <property type="entry name" value="ASKHA_NBD_PanK-III"/>
    <property type="match status" value="1"/>
</dbReference>
<dbReference type="NCBIfam" id="NF009850">
    <property type="entry name" value="PRK13320.1-2"/>
    <property type="match status" value="1"/>
</dbReference>
<evidence type="ECO:0000313" key="18">
    <source>
        <dbReference type="EMBL" id="RDU50704.1"/>
    </source>
</evidence>
<keyword evidence="7 16" id="KW-0963">Cytoplasm</keyword>
<evidence type="ECO:0000256" key="5">
    <source>
        <dbReference type="ARBA" id="ARBA00011738"/>
    </source>
</evidence>
<dbReference type="SUPFAM" id="SSF53067">
    <property type="entry name" value="Actin-like ATPase domain"/>
    <property type="match status" value="2"/>
</dbReference>
<dbReference type="EMBL" id="QREV01000004">
    <property type="protein sequence ID" value="RDU50704.1"/>
    <property type="molecule type" value="Genomic_DNA"/>
</dbReference>
<comment type="similarity">
    <text evidence="14 16">Belongs to the type III pantothenate kinase family.</text>
</comment>
<evidence type="ECO:0000256" key="11">
    <source>
        <dbReference type="ARBA" id="ARBA00022840"/>
    </source>
</evidence>
<dbReference type="NCBIfam" id="TIGR00671">
    <property type="entry name" value="baf"/>
    <property type="match status" value="1"/>
</dbReference>
<dbReference type="InterPro" id="IPR004619">
    <property type="entry name" value="Type_III_PanK"/>
</dbReference>
<dbReference type="EMBL" id="JACRTI010000004">
    <property type="protein sequence ID" value="MBC8600708.1"/>
    <property type="molecule type" value="Genomic_DNA"/>
</dbReference>
<dbReference type="EC" id="2.7.1.33" evidence="6 16"/>
<evidence type="ECO:0000256" key="15">
    <source>
        <dbReference type="ARBA" id="ARBA00040883"/>
    </source>
</evidence>
<dbReference type="GO" id="GO:0046872">
    <property type="term" value="F:metal ion binding"/>
    <property type="evidence" value="ECO:0007669"/>
    <property type="project" value="UniProtKB-KW"/>
</dbReference>
<evidence type="ECO:0000256" key="12">
    <source>
        <dbReference type="ARBA" id="ARBA00022958"/>
    </source>
</evidence>
<dbReference type="UniPathway" id="UPA00241">
    <property type="reaction ID" value="UER00352"/>
</dbReference>
<keyword evidence="16" id="KW-0479">Metal-binding</keyword>
<dbReference type="GO" id="GO:0004594">
    <property type="term" value="F:pantothenate kinase activity"/>
    <property type="evidence" value="ECO:0007669"/>
    <property type="project" value="UniProtKB-UniRule"/>
</dbReference>
<gene>
    <name evidence="16" type="primary">coaX</name>
    <name evidence="18" type="ORF">DWU89_03175</name>
    <name evidence="17" type="ORF">H8784_03125</name>
</gene>
<dbReference type="GO" id="GO:0015937">
    <property type="term" value="P:coenzyme A biosynthetic process"/>
    <property type="evidence" value="ECO:0007669"/>
    <property type="project" value="UniProtKB-UniRule"/>
</dbReference>
<comment type="subcellular location">
    <subcellularLocation>
        <location evidence="3 16">Cytoplasm</location>
    </subcellularLocation>
</comment>
<comment type="cofactor">
    <cofactor evidence="2">
        <name>K(+)</name>
        <dbReference type="ChEBI" id="CHEBI:29103"/>
    </cofactor>
</comment>
<feature type="active site" description="Proton acceptor" evidence="16">
    <location>
        <position position="112"/>
    </location>
</feature>
<reference evidence="18 19" key="1">
    <citation type="submission" date="2018-07" db="EMBL/GenBank/DDBJ databases">
        <title>Parabacteroides acidifaciens nov. sp., isolated from human feces.</title>
        <authorList>
            <person name="Wang Y.J."/>
        </authorList>
    </citation>
    <scope>NUCLEOTIDE SEQUENCE [LARGE SCALE GENOMIC DNA]</scope>
    <source>
        <strain evidence="18 19">426-9</strain>
    </source>
</reference>
<comment type="subunit">
    <text evidence="5 16">Homodimer.</text>
</comment>
<feature type="binding site" evidence="16">
    <location>
        <position position="188"/>
    </location>
    <ligand>
        <name>substrate</name>
    </ligand>
</feature>
<comment type="catalytic activity">
    <reaction evidence="1 16">
        <text>(R)-pantothenate + ATP = (R)-4'-phosphopantothenate + ADP + H(+)</text>
        <dbReference type="Rhea" id="RHEA:16373"/>
        <dbReference type="ChEBI" id="CHEBI:10986"/>
        <dbReference type="ChEBI" id="CHEBI:15378"/>
        <dbReference type="ChEBI" id="CHEBI:29032"/>
        <dbReference type="ChEBI" id="CHEBI:30616"/>
        <dbReference type="ChEBI" id="CHEBI:456216"/>
        <dbReference type="EC" id="2.7.1.33"/>
    </reaction>
</comment>
<dbReference type="RefSeq" id="WP_115498225.1">
    <property type="nucleotide sequence ID" value="NZ_JACRTI010000004.1"/>
</dbReference>